<feature type="domain" description="Phospholipase/carboxylesterase/thioesterase" evidence="3">
    <location>
        <begin position="2"/>
        <end position="107"/>
    </location>
</feature>
<name>A0AAV8WZV7_9CUCU</name>
<sequence length="111" mass="12264">MSGFSQGGALALYSALTFPQKLAGVVGLSCWIPLNSSFPAAKKTPDTLPILQCHGDCDPVVPYKWGQMTASKLKTLLKDVEFKSYRGLMHTSSDEELRDVRQFIHKHLPSQ</sequence>
<dbReference type="SUPFAM" id="SSF53474">
    <property type="entry name" value="alpha/beta-Hydrolases"/>
    <property type="match status" value="1"/>
</dbReference>
<protein>
    <recommendedName>
        <fullName evidence="2">palmitoyl-protein hydrolase</fullName>
        <ecNumber evidence="2">3.1.2.22</ecNumber>
    </recommendedName>
</protein>
<organism evidence="4 5">
    <name type="scientific">Aromia moschata</name>
    <dbReference type="NCBI Taxonomy" id="1265417"/>
    <lineage>
        <taxon>Eukaryota</taxon>
        <taxon>Metazoa</taxon>
        <taxon>Ecdysozoa</taxon>
        <taxon>Arthropoda</taxon>
        <taxon>Hexapoda</taxon>
        <taxon>Insecta</taxon>
        <taxon>Pterygota</taxon>
        <taxon>Neoptera</taxon>
        <taxon>Endopterygota</taxon>
        <taxon>Coleoptera</taxon>
        <taxon>Polyphaga</taxon>
        <taxon>Cucujiformia</taxon>
        <taxon>Chrysomeloidea</taxon>
        <taxon>Cerambycidae</taxon>
        <taxon>Cerambycinae</taxon>
        <taxon>Callichromatini</taxon>
        <taxon>Aromia</taxon>
    </lineage>
</organism>
<dbReference type="GO" id="GO:0052689">
    <property type="term" value="F:carboxylic ester hydrolase activity"/>
    <property type="evidence" value="ECO:0007669"/>
    <property type="project" value="TreeGrafter"/>
</dbReference>
<gene>
    <name evidence="4" type="ORF">NQ318_023151</name>
</gene>
<accession>A0AAV8WZV7</accession>
<dbReference type="InterPro" id="IPR050565">
    <property type="entry name" value="LYPA1-2/EST-like"/>
</dbReference>
<evidence type="ECO:0000259" key="3">
    <source>
        <dbReference type="Pfam" id="PF02230"/>
    </source>
</evidence>
<dbReference type="PANTHER" id="PTHR10655">
    <property type="entry name" value="LYSOPHOSPHOLIPASE-RELATED"/>
    <property type="match status" value="1"/>
</dbReference>
<dbReference type="Gene3D" id="3.40.50.1820">
    <property type="entry name" value="alpha/beta hydrolase"/>
    <property type="match status" value="1"/>
</dbReference>
<proteinExistence type="inferred from homology"/>
<dbReference type="InterPro" id="IPR029058">
    <property type="entry name" value="AB_hydrolase_fold"/>
</dbReference>
<dbReference type="PANTHER" id="PTHR10655:SF68">
    <property type="entry name" value="PALMITOYL-PROTEIN HYDROLASE"/>
    <property type="match status" value="1"/>
</dbReference>
<dbReference type="GO" id="GO:0005737">
    <property type="term" value="C:cytoplasm"/>
    <property type="evidence" value="ECO:0007669"/>
    <property type="project" value="TreeGrafter"/>
</dbReference>
<dbReference type="EC" id="3.1.2.22" evidence="2"/>
<evidence type="ECO:0000256" key="1">
    <source>
        <dbReference type="ARBA" id="ARBA00006499"/>
    </source>
</evidence>
<evidence type="ECO:0000313" key="4">
    <source>
        <dbReference type="EMBL" id="KAJ8932244.1"/>
    </source>
</evidence>
<keyword evidence="5" id="KW-1185">Reference proteome</keyword>
<evidence type="ECO:0000313" key="5">
    <source>
        <dbReference type="Proteomes" id="UP001162162"/>
    </source>
</evidence>
<dbReference type="Proteomes" id="UP001162162">
    <property type="component" value="Unassembled WGS sequence"/>
</dbReference>
<dbReference type="InterPro" id="IPR003140">
    <property type="entry name" value="PLipase/COase/thioEstase"/>
</dbReference>
<dbReference type="Pfam" id="PF02230">
    <property type="entry name" value="Abhydrolase_2"/>
    <property type="match status" value="1"/>
</dbReference>
<comment type="caution">
    <text evidence="4">The sequence shown here is derived from an EMBL/GenBank/DDBJ whole genome shotgun (WGS) entry which is preliminary data.</text>
</comment>
<comment type="similarity">
    <text evidence="1">Belongs to the AB hydrolase superfamily. AB hydrolase 2 family.</text>
</comment>
<evidence type="ECO:0000256" key="2">
    <source>
        <dbReference type="ARBA" id="ARBA00012423"/>
    </source>
</evidence>
<dbReference type="AlphaFoldDB" id="A0AAV8WZV7"/>
<dbReference type="GO" id="GO:0008474">
    <property type="term" value="F:palmitoyl-(protein) hydrolase activity"/>
    <property type="evidence" value="ECO:0007669"/>
    <property type="project" value="UniProtKB-EC"/>
</dbReference>
<reference evidence="4" key="1">
    <citation type="journal article" date="2023" name="Insect Mol. Biol.">
        <title>Genome sequencing provides insights into the evolution of gene families encoding plant cell wall-degrading enzymes in longhorned beetles.</title>
        <authorList>
            <person name="Shin N.R."/>
            <person name="Okamura Y."/>
            <person name="Kirsch R."/>
            <person name="Pauchet Y."/>
        </authorList>
    </citation>
    <scope>NUCLEOTIDE SEQUENCE</scope>
    <source>
        <strain evidence="4">AMC_N1</strain>
    </source>
</reference>
<dbReference type="EMBL" id="JAPWTK010001523">
    <property type="protein sequence ID" value="KAJ8932244.1"/>
    <property type="molecule type" value="Genomic_DNA"/>
</dbReference>